<dbReference type="EMBL" id="CADCUB010000151">
    <property type="protein sequence ID" value="CAA9353058.1"/>
    <property type="molecule type" value="Genomic_DNA"/>
</dbReference>
<feature type="non-terminal residue" evidence="2">
    <location>
        <position position="1"/>
    </location>
</feature>
<name>A0A6J4M909_9ACTN</name>
<protein>
    <submittedName>
        <fullName evidence="2">Uncharacterized protein</fullName>
    </submittedName>
</protein>
<reference evidence="2" key="1">
    <citation type="submission" date="2020-02" db="EMBL/GenBank/DDBJ databases">
        <authorList>
            <person name="Meier V. D."/>
        </authorList>
    </citation>
    <scope>NUCLEOTIDE SEQUENCE</scope>
    <source>
        <strain evidence="2">AVDCRST_MAG07</strain>
    </source>
</reference>
<dbReference type="AlphaFoldDB" id="A0A6J4M909"/>
<feature type="compositionally biased region" description="Basic residues" evidence="1">
    <location>
        <begin position="71"/>
        <end position="82"/>
    </location>
</feature>
<proteinExistence type="predicted"/>
<sequence>VLEHLTAGCRHPRHGAAEQGPACRPVRRPPRTAADAEGDRSQRPPAGRRHRLRGVRAVAVHRLAGGPGGRVARRHRRAHPVL</sequence>
<evidence type="ECO:0000256" key="1">
    <source>
        <dbReference type="SAM" id="MobiDB-lite"/>
    </source>
</evidence>
<organism evidence="2">
    <name type="scientific">uncultured Frankineae bacterium</name>
    <dbReference type="NCBI Taxonomy" id="437475"/>
    <lineage>
        <taxon>Bacteria</taxon>
        <taxon>Bacillati</taxon>
        <taxon>Actinomycetota</taxon>
        <taxon>Actinomycetes</taxon>
        <taxon>Frankiales</taxon>
        <taxon>environmental samples</taxon>
    </lineage>
</organism>
<feature type="non-terminal residue" evidence="2">
    <location>
        <position position="82"/>
    </location>
</feature>
<feature type="region of interest" description="Disordered" evidence="1">
    <location>
        <begin position="1"/>
        <end position="82"/>
    </location>
</feature>
<gene>
    <name evidence="2" type="ORF">AVDCRST_MAG07-3313</name>
</gene>
<evidence type="ECO:0000313" key="2">
    <source>
        <dbReference type="EMBL" id="CAA9353058.1"/>
    </source>
</evidence>
<accession>A0A6J4M909</accession>